<dbReference type="InterPro" id="IPR015495">
    <property type="entry name" value="Myb_TF_plants"/>
</dbReference>
<dbReference type="FunFam" id="1.10.10.60:FF:000121">
    <property type="entry name" value="Myb transcription factor"/>
    <property type="match status" value="1"/>
</dbReference>
<dbReference type="SUPFAM" id="SSF46689">
    <property type="entry name" value="Homeodomain-like"/>
    <property type="match status" value="1"/>
</dbReference>
<dbReference type="AlphaFoldDB" id="A0A067HGI6"/>
<dbReference type="SMR" id="A0A067HGI6"/>
<evidence type="ECO:0000259" key="8">
    <source>
        <dbReference type="PROSITE" id="PS51294"/>
    </source>
</evidence>
<dbReference type="GO" id="GO:0005634">
    <property type="term" value="C:nucleus"/>
    <property type="evidence" value="ECO:0000318"/>
    <property type="project" value="GO_Central"/>
</dbReference>
<dbReference type="Gene3D" id="1.10.10.60">
    <property type="entry name" value="Homeodomain-like"/>
    <property type="match status" value="2"/>
</dbReference>
<dbReference type="GO" id="GO:0000987">
    <property type="term" value="F:cis-regulatory region sequence-specific DNA binding"/>
    <property type="evidence" value="ECO:0000318"/>
    <property type="project" value="GO_Central"/>
</dbReference>
<dbReference type="Pfam" id="PF00249">
    <property type="entry name" value="Myb_DNA-binding"/>
    <property type="match status" value="2"/>
</dbReference>
<protein>
    <submittedName>
        <fullName evidence="9">Uncharacterized protein</fullName>
    </submittedName>
</protein>
<dbReference type="PANTHER" id="PTHR47999:SF6">
    <property type="entry name" value="MYB-RELATED PROTEIN P"/>
    <property type="match status" value="1"/>
</dbReference>
<evidence type="ECO:0000313" key="10">
    <source>
        <dbReference type="Proteomes" id="UP000027120"/>
    </source>
</evidence>
<evidence type="ECO:0000259" key="7">
    <source>
        <dbReference type="PROSITE" id="PS50090"/>
    </source>
</evidence>
<dbReference type="Proteomes" id="UP000027120">
    <property type="component" value="Unassembled WGS sequence"/>
</dbReference>
<proteinExistence type="predicted"/>
<evidence type="ECO:0000256" key="5">
    <source>
        <dbReference type="ARBA" id="ARBA00023242"/>
    </source>
</evidence>
<evidence type="ECO:0000256" key="3">
    <source>
        <dbReference type="ARBA" id="ARBA00023125"/>
    </source>
</evidence>
<evidence type="ECO:0000256" key="6">
    <source>
        <dbReference type="SAM" id="MobiDB-lite"/>
    </source>
</evidence>
<feature type="domain" description="Myb-like" evidence="7">
    <location>
        <begin position="62"/>
        <end position="112"/>
    </location>
</feature>
<keyword evidence="2" id="KW-0805">Transcription regulation</keyword>
<feature type="domain" description="HTH myb-type" evidence="8">
    <location>
        <begin position="9"/>
        <end position="61"/>
    </location>
</feature>
<accession>A0A067HGI6</accession>
<feature type="compositionally biased region" description="Low complexity" evidence="6">
    <location>
        <begin position="241"/>
        <end position="250"/>
    </location>
</feature>
<feature type="domain" description="Myb-like" evidence="7">
    <location>
        <begin position="9"/>
        <end position="61"/>
    </location>
</feature>
<organism evidence="9 10">
    <name type="scientific">Citrus sinensis</name>
    <name type="common">Sweet orange</name>
    <name type="synonym">Citrus aurantium var. sinensis</name>
    <dbReference type="NCBI Taxonomy" id="2711"/>
    <lineage>
        <taxon>Eukaryota</taxon>
        <taxon>Viridiplantae</taxon>
        <taxon>Streptophyta</taxon>
        <taxon>Embryophyta</taxon>
        <taxon>Tracheophyta</taxon>
        <taxon>Spermatophyta</taxon>
        <taxon>Magnoliopsida</taxon>
        <taxon>eudicotyledons</taxon>
        <taxon>Gunneridae</taxon>
        <taxon>Pentapetalae</taxon>
        <taxon>rosids</taxon>
        <taxon>malvids</taxon>
        <taxon>Sapindales</taxon>
        <taxon>Rutaceae</taxon>
        <taxon>Aurantioideae</taxon>
        <taxon>Citrus</taxon>
    </lineage>
</organism>
<feature type="compositionally biased region" description="Polar residues" evidence="6">
    <location>
        <begin position="220"/>
        <end position="229"/>
    </location>
</feature>
<name>A0A067HGI6_CITSI</name>
<evidence type="ECO:0000313" key="9">
    <source>
        <dbReference type="EMBL" id="KDO87056.1"/>
    </source>
</evidence>
<dbReference type="SMART" id="SM00717">
    <property type="entry name" value="SANT"/>
    <property type="match status" value="2"/>
</dbReference>
<dbReference type="InterPro" id="IPR001005">
    <property type="entry name" value="SANT/Myb"/>
</dbReference>
<keyword evidence="4" id="KW-0804">Transcription</keyword>
<keyword evidence="10" id="KW-1185">Reference proteome</keyword>
<sequence length="474" mass="52891">MGRTPCCEKVGLKKGKWTAKEDEILTKYIQANGIESWRSLPKKAGLLRCGKSCRLRWVNYLRTDLRRGNITTEEEETIIKLHASLGNRWSVIASHLPGRTDNELKNYWNTHLSKKIHTFQGPVGGETLSLPKMVDVASASAAIDKRKAGKTSRCATKKNKSYIINKDDVTSNVPTQRPQVNGSTSTDDIGNVSAQRPEAYASTDVGYVSTRRPQVNISIDNDANVSTPSHRPEENVSIEEAATPLPATPAQEKEALPRTVIEGCVDLDPYAEDEEILMDPIASNPCQETGLVSSEKRESFVVCSGTEETTMNISILCLCPRGEEEQKETEVLAPFDEDIDAETLCFNNLTDLTEVWTLLEETENCAKNIIREETEIGTRIVANNMAKSEELESANLGATEESVACSSVTSFFDDNNFDWDWESVVQGHDRQCDEENNIFSRPWETDNMAERKSHEIGEVLDYDMPNDMVAWLLS</sequence>
<dbReference type="CDD" id="cd00167">
    <property type="entry name" value="SANT"/>
    <property type="match status" value="2"/>
</dbReference>
<gene>
    <name evidence="9" type="ORF">CISIN_1g046093mg</name>
</gene>
<dbReference type="PANTHER" id="PTHR47999">
    <property type="entry name" value="TRANSCRIPTION FACTOR MYB8-RELATED-RELATED"/>
    <property type="match status" value="1"/>
</dbReference>
<dbReference type="PROSITE" id="PS51294">
    <property type="entry name" value="HTH_MYB"/>
    <property type="match status" value="2"/>
</dbReference>
<evidence type="ECO:0000256" key="1">
    <source>
        <dbReference type="ARBA" id="ARBA00004123"/>
    </source>
</evidence>
<dbReference type="PROSITE" id="PS50090">
    <property type="entry name" value="MYB_LIKE"/>
    <property type="match status" value="2"/>
</dbReference>
<dbReference type="GO" id="GO:0006355">
    <property type="term" value="P:regulation of DNA-templated transcription"/>
    <property type="evidence" value="ECO:0000318"/>
    <property type="project" value="GO_Central"/>
</dbReference>
<evidence type="ECO:0000256" key="4">
    <source>
        <dbReference type="ARBA" id="ARBA00023163"/>
    </source>
</evidence>
<feature type="region of interest" description="Disordered" evidence="6">
    <location>
        <begin position="220"/>
        <end position="254"/>
    </location>
</feature>
<reference evidence="9 10" key="1">
    <citation type="submission" date="2014-04" db="EMBL/GenBank/DDBJ databases">
        <authorList>
            <consortium name="International Citrus Genome Consortium"/>
            <person name="Gmitter F."/>
            <person name="Chen C."/>
            <person name="Farmerie W."/>
            <person name="Harkins T."/>
            <person name="Desany B."/>
            <person name="Mohiuddin M."/>
            <person name="Kodira C."/>
            <person name="Borodovsky M."/>
            <person name="Lomsadze A."/>
            <person name="Burns P."/>
            <person name="Jenkins J."/>
            <person name="Prochnik S."/>
            <person name="Shu S."/>
            <person name="Chapman J."/>
            <person name="Pitluck S."/>
            <person name="Schmutz J."/>
            <person name="Rokhsar D."/>
        </authorList>
    </citation>
    <scope>NUCLEOTIDE SEQUENCE</scope>
</reference>
<dbReference type="InterPro" id="IPR017930">
    <property type="entry name" value="Myb_dom"/>
</dbReference>
<dbReference type="InterPro" id="IPR009057">
    <property type="entry name" value="Homeodomain-like_sf"/>
</dbReference>
<comment type="subcellular location">
    <subcellularLocation>
        <location evidence="1">Nucleus</location>
    </subcellularLocation>
</comment>
<feature type="region of interest" description="Disordered" evidence="6">
    <location>
        <begin position="170"/>
        <end position="191"/>
    </location>
</feature>
<dbReference type="EMBL" id="KK784873">
    <property type="protein sequence ID" value="KDO87056.1"/>
    <property type="molecule type" value="Genomic_DNA"/>
</dbReference>
<feature type="domain" description="HTH myb-type" evidence="8">
    <location>
        <begin position="62"/>
        <end position="116"/>
    </location>
</feature>
<evidence type="ECO:0000256" key="2">
    <source>
        <dbReference type="ARBA" id="ARBA00023015"/>
    </source>
</evidence>
<keyword evidence="3" id="KW-0238">DNA-binding</keyword>
<keyword evidence="5" id="KW-0539">Nucleus</keyword>